<dbReference type="AlphaFoldDB" id="A0A1J6VQQ5"/>
<evidence type="ECO:0000256" key="1">
    <source>
        <dbReference type="SAM" id="MobiDB-lite"/>
    </source>
</evidence>
<keyword evidence="4" id="KW-1185">Reference proteome</keyword>
<proteinExistence type="predicted"/>
<evidence type="ECO:0000313" key="3">
    <source>
        <dbReference type="EMBL" id="OIU67669.1"/>
    </source>
</evidence>
<keyword evidence="2" id="KW-1133">Transmembrane helix</keyword>
<reference evidence="3 4" key="1">
    <citation type="submission" date="2016-09" db="EMBL/GenBank/DDBJ databases">
        <title>Bacillus aquimaris SAMM genome sequence reveals colonization and biosurfactant production capacities.</title>
        <authorList>
            <person name="Waghmode S.R."/>
            <person name="Suryavanshi M.V."/>
        </authorList>
    </citation>
    <scope>NUCLEOTIDE SEQUENCE [LARGE SCALE GENOMIC DNA]</scope>
    <source>
        <strain evidence="3 4">SAMM</strain>
    </source>
</reference>
<feature type="compositionally biased region" description="Basic and acidic residues" evidence="1">
    <location>
        <begin position="173"/>
        <end position="209"/>
    </location>
</feature>
<dbReference type="OrthoDB" id="2903325at2"/>
<organism evidence="3 4">
    <name type="scientific">Rossellomorea aquimaris</name>
    <dbReference type="NCBI Taxonomy" id="189382"/>
    <lineage>
        <taxon>Bacteria</taxon>
        <taxon>Bacillati</taxon>
        <taxon>Bacillota</taxon>
        <taxon>Bacilli</taxon>
        <taxon>Bacillales</taxon>
        <taxon>Bacillaceae</taxon>
        <taxon>Rossellomorea</taxon>
    </lineage>
</organism>
<keyword evidence="2" id="KW-0812">Transmembrane</keyword>
<name>A0A1J6VQQ5_9BACI</name>
<keyword evidence="2" id="KW-0472">Membrane</keyword>
<feature type="compositionally biased region" description="Acidic residues" evidence="1">
    <location>
        <begin position="234"/>
        <end position="250"/>
    </location>
</feature>
<evidence type="ECO:0000313" key="4">
    <source>
        <dbReference type="Proteomes" id="UP000182062"/>
    </source>
</evidence>
<gene>
    <name evidence="3" type="ORF">BHE18_12630</name>
</gene>
<dbReference type="EMBL" id="MINN01000139">
    <property type="protein sequence ID" value="OIU67669.1"/>
    <property type="molecule type" value="Genomic_DNA"/>
</dbReference>
<feature type="compositionally biased region" description="Basic and acidic residues" evidence="1">
    <location>
        <begin position="261"/>
        <end position="272"/>
    </location>
</feature>
<dbReference type="Proteomes" id="UP000182062">
    <property type="component" value="Unassembled WGS sequence"/>
</dbReference>
<dbReference type="RefSeq" id="WP_071620319.1">
    <property type="nucleotide sequence ID" value="NZ_MINN01000139.1"/>
</dbReference>
<feature type="region of interest" description="Disordered" evidence="1">
    <location>
        <begin position="167"/>
        <end position="272"/>
    </location>
</feature>
<sequence>MRVIHAEYKEELKVKKRKPNIVLGTFLILFIVYLVSFAMTAAPGTYAWLTSETGAVGTITNATTKDLLAFQSSEIKYGEGCSIRHTLKVKNISDMDTVVTVTLSASSGGETAQSKKLKPGQTLTVKPELQENSCETESLPYRIQAFHQYVDEMYSVPVDKARLKETMVPAVQEKPEVEQEEEKPEKEDKPPVEQPNMEKPEKEEVEVPKAEQPSSDTGQEGEPADALEGTPTEQVEDSVETDSEDIEEDSGNPVQGSSDNPDEKIVSEQKEE</sequence>
<evidence type="ECO:0000256" key="2">
    <source>
        <dbReference type="SAM" id="Phobius"/>
    </source>
</evidence>
<comment type="caution">
    <text evidence="3">The sequence shown here is derived from an EMBL/GenBank/DDBJ whole genome shotgun (WGS) entry which is preliminary data.</text>
</comment>
<feature type="transmembrane region" description="Helical" evidence="2">
    <location>
        <begin position="21"/>
        <end position="42"/>
    </location>
</feature>
<accession>A0A1J6VQQ5</accession>
<protein>
    <submittedName>
        <fullName evidence="3">Uncharacterized protein</fullName>
    </submittedName>
</protein>